<dbReference type="InterPro" id="IPR036013">
    <property type="entry name" value="Band_7/SPFH_dom_sf"/>
</dbReference>
<evidence type="ECO:0000256" key="5">
    <source>
        <dbReference type="ARBA" id="ARBA00023136"/>
    </source>
</evidence>
<evidence type="ECO:0000256" key="7">
    <source>
        <dbReference type="SAM" id="MobiDB-lite"/>
    </source>
</evidence>
<evidence type="ECO:0000313" key="10">
    <source>
        <dbReference type="Proteomes" id="UP001166004"/>
    </source>
</evidence>
<dbReference type="InterPro" id="IPR020980">
    <property type="entry name" value="Membrane_HflK_N"/>
</dbReference>
<keyword evidence="9" id="KW-0645">Protease</keyword>
<evidence type="ECO:0000256" key="1">
    <source>
        <dbReference type="ARBA" id="ARBA00004167"/>
    </source>
</evidence>
<keyword evidence="3" id="KW-0812">Transmembrane</keyword>
<feature type="region of interest" description="Disordered" evidence="7">
    <location>
        <begin position="1"/>
        <end position="31"/>
    </location>
</feature>
<evidence type="ECO:0000313" key="9">
    <source>
        <dbReference type="EMBL" id="NMN67613.1"/>
    </source>
</evidence>
<dbReference type="GO" id="GO:0006508">
    <property type="term" value="P:proteolysis"/>
    <property type="evidence" value="ECO:0007669"/>
    <property type="project" value="UniProtKB-KW"/>
</dbReference>
<evidence type="ECO:0000256" key="2">
    <source>
        <dbReference type="ARBA" id="ARBA00006971"/>
    </source>
</evidence>
<dbReference type="PANTHER" id="PTHR43327">
    <property type="entry name" value="STOMATIN-LIKE PROTEIN 2, MITOCHONDRIAL"/>
    <property type="match status" value="1"/>
</dbReference>
<feature type="compositionally biased region" description="Gly residues" evidence="7">
    <location>
        <begin position="7"/>
        <end position="25"/>
    </location>
</feature>
<dbReference type="CDD" id="cd03404">
    <property type="entry name" value="SPFH_HflK"/>
    <property type="match status" value="1"/>
</dbReference>
<proteinExistence type="inferred from homology"/>
<dbReference type="NCBIfam" id="TIGR01933">
    <property type="entry name" value="hflK"/>
    <property type="match status" value="1"/>
</dbReference>
<comment type="similarity">
    <text evidence="2 6">Belongs to the band 7/mec-2 family. HflK subfamily.</text>
</comment>
<dbReference type="Pfam" id="PF01145">
    <property type="entry name" value="Band_7"/>
    <property type="match status" value="1"/>
</dbReference>
<dbReference type="PANTHER" id="PTHR43327:SF2">
    <property type="entry name" value="MODULATOR OF FTSH PROTEASE HFLK"/>
    <property type="match status" value="1"/>
</dbReference>
<dbReference type="Proteomes" id="UP001166004">
    <property type="component" value="Unassembled WGS sequence"/>
</dbReference>
<keyword evidence="4" id="KW-1133">Transmembrane helix</keyword>
<keyword evidence="9" id="KW-0378">Hydrolase</keyword>
<dbReference type="RefSeq" id="WP_169036097.1">
    <property type="nucleotide sequence ID" value="NZ_LANA01000001.1"/>
</dbReference>
<protein>
    <recommendedName>
        <fullName evidence="6">Protein HflK</fullName>
    </recommendedName>
</protein>
<evidence type="ECO:0000256" key="6">
    <source>
        <dbReference type="RuleBase" id="RU364113"/>
    </source>
</evidence>
<evidence type="ECO:0000256" key="4">
    <source>
        <dbReference type="ARBA" id="ARBA00022989"/>
    </source>
</evidence>
<feature type="domain" description="Band 7" evidence="8">
    <location>
        <begin position="72"/>
        <end position="254"/>
    </location>
</feature>
<dbReference type="Gene3D" id="3.30.479.30">
    <property type="entry name" value="Band 7 domain"/>
    <property type="match status" value="1"/>
</dbReference>
<comment type="subunit">
    <text evidence="6">HflC and HflK may interact to form a multimeric complex.</text>
</comment>
<keyword evidence="10" id="KW-1185">Reference proteome</keyword>
<dbReference type="InterPro" id="IPR050710">
    <property type="entry name" value="Band7/mec-2_domain"/>
</dbReference>
<comment type="caution">
    <text evidence="9">The sequence shown here is derived from an EMBL/GenBank/DDBJ whole genome shotgun (WGS) entry which is preliminary data.</text>
</comment>
<reference evidence="9 10" key="1">
    <citation type="submission" date="2019-07" db="EMBL/GenBank/DDBJ databases">
        <title>SAR11 Genome Evolution.</title>
        <authorList>
            <person name="Giovannoni S."/>
        </authorList>
    </citation>
    <scope>NUCLEOTIDE SEQUENCE [LARGE SCALE GENOMIC DNA]</scope>
    <source>
        <strain evidence="9 10">HTCC9565</strain>
    </source>
</reference>
<dbReference type="Pfam" id="PF12221">
    <property type="entry name" value="HflK_N"/>
    <property type="match status" value="1"/>
</dbReference>
<dbReference type="GO" id="GO:0008233">
    <property type="term" value="F:peptidase activity"/>
    <property type="evidence" value="ECO:0007669"/>
    <property type="project" value="UniProtKB-KW"/>
</dbReference>
<name>A0ABX1T0H2_PELUQ</name>
<comment type="subcellular location">
    <subcellularLocation>
        <location evidence="1">Membrane</location>
        <topology evidence="1">Single-pass membrane protein</topology>
    </subcellularLocation>
</comment>
<dbReference type="InterPro" id="IPR010201">
    <property type="entry name" value="HflK"/>
</dbReference>
<dbReference type="SMART" id="SM00244">
    <property type="entry name" value="PHB"/>
    <property type="match status" value="1"/>
</dbReference>
<evidence type="ECO:0000256" key="3">
    <source>
        <dbReference type="ARBA" id="ARBA00022692"/>
    </source>
</evidence>
<evidence type="ECO:0000259" key="8">
    <source>
        <dbReference type="SMART" id="SM00244"/>
    </source>
</evidence>
<sequence length="366" mass="39753">MPDNFQGRGGSPWGTPPGGGNGSGKGPTPPDIDALIKDIQNKINKFLPGGSSSGGKPIGLILIIIAFVWLASGLYRVGPDEQGVVLRFGKFIKTTQPGLHYHIPLPIETVQTPKVTKVNRIDIGFRSERDSGFSSGGGVADVPQESLMLTGDENIVNIDFSVFWVIKDAGKFLFEIQDPEGTVKAAAETAMREVIAKSDIQPILTEGRAKIEVETQEIIQSILDEYNSGIQITQVQTQKADPPDQVIDAFRDVQAARADMERSKNEAEAYANDVIPRARGEAAKIMQAAEAYKQRVVAASEGEASRFVSIFNEYAKAKKVTKDRMYLETMEKVLADIDKVIIDKNAGSGVVPYLPLPELGKKKVIN</sequence>
<organism evidence="9 10">
    <name type="scientific">Pelagibacter ubique</name>
    <dbReference type="NCBI Taxonomy" id="198252"/>
    <lineage>
        <taxon>Bacteria</taxon>
        <taxon>Pseudomonadati</taxon>
        <taxon>Pseudomonadota</taxon>
        <taxon>Alphaproteobacteria</taxon>
        <taxon>Candidatus Pelagibacterales</taxon>
        <taxon>Candidatus Pelagibacteraceae</taxon>
        <taxon>Candidatus Pelagibacter</taxon>
    </lineage>
</organism>
<comment type="function">
    <text evidence="6">HflC and HflK could encode or regulate a protease.</text>
</comment>
<dbReference type="InterPro" id="IPR001107">
    <property type="entry name" value="Band_7"/>
</dbReference>
<dbReference type="SUPFAM" id="SSF117892">
    <property type="entry name" value="Band 7/SPFH domain"/>
    <property type="match status" value="1"/>
</dbReference>
<keyword evidence="5" id="KW-0472">Membrane</keyword>
<accession>A0ABX1T0H2</accession>
<gene>
    <name evidence="9" type="ORF">VP91_00007600</name>
</gene>
<dbReference type="EMBL" id="LANA01000001">
    <property type="protein sequence ID" value="NMN67613.1"/>
    <property type="molecule type" value="Genomic_DNA"/>
</dbReference>